<feature type="transmembrane region" description="Helical" evidence="6">
    <location>
        <begin position="176"/>
        <end position="200"/>
    </location>
</feature>
<sequence length="415" mass="45641">MGKRSRISWALYDWGNSAFATTVMAGFFPVFFKEYWGSDLSATDSTFWLGMGNSVASILMVLFAPLIGALADQGGSKKRFLLLFAFLGALMTSSLFLVSAGWWPLALAFYVLGIIGFSASIVPYDALLVDVAEEKELDRVSALGYAFGYLGGGLLFAVNVLMVLKPEMFGLESAGLAVRISFLMVGLWWAVFSIPLMLFVHEQNPRPADQHILRNAIREITENLREVRRFRMAALFLLSYWLYIDGVDTIVRMAVDYGLSIGFEASDLLTALLITQFVGFPAALVFGYIGTRHGPKTGIMIALVTYSLIVFWAWRMRSMWEFYALAVAIGLVQGGIQSLSRSLYARLIPADRAGMFFGVYNMLGKFAAVIGPLLVGLVAVLSGDSRMGILSVLVLFVAGFMVLQRVEVNSNGESR</sequence>
<dbReference type="Gene3D" id="1.20.1250.20">
    <property type="entry name" value="MFS general substrate transporter like domains"/>
    <property type="match status" value="1"/>
</dbReference>
<dbReference type="GO" id="GO:0022857">
    <property type="term" value="F:transmembrane transporter activity"/>
    <property type="evidence" value="ECO:0007669"/>
    <property type="project" value="InterPro"/>
</dbReference>
<evidence type="ECO:0000313" key="8">
    <source>
        <dbReference type="EMBL" id="HDK37910.1"/>
    </source>
</evidence>
<protein>
    <submittedName>
        <fullName evidence="8">MFS transporter</fullName>
    </submittedName>
</protein>
<dbReference type="SUPFAM" id="SSF103473">
    <property type="entry name" value="MFS general substrate transporter"/>
    <property type="match status" value="1"/>
</dbReference>
<accession>A0A831K8M0</accession>
<dbReference type="GO" id="GO:0012505">
    <property type="term" value="C:endomembrane system"/>
    <property type="evidence" value="ECO:0007669"/>
    <property type="project" value="UniProtKB-SubCell"/>
</dbReference>
<feature type="transmembrane region" description="Helical" evidence="6">
    <location>
        <begin position="320"/>
        <end position="339"/>
    </location>
</feature>
<keyword evidence="4 6" id="KW-1133">Transmembrane helix</keyword>
<feature type="transmembrane region" description="Helical" evidence="6">
    <location>
        <begin position="109"/>
        <end position="131"/>
    </location>
</feature>
<comment type="subcellular location">
    <subcellularLocation>
        <location evidence="1">Endomembrane system</location>
        <topology evidence="1">Multi-pass membrane protein</topology>
    </subcellularLocation>
</comment>
<evidence type="ECO:0000259" key="7">
    <source>
        <dbReference type="PROSITE" id="PS50850"/>
    </source>
</evidence>
<evidence type="ECO:0000256" key="4">
    <source>
        <dbReference type="ARBA" id="ARBA00022989"/>
    </source>
</evidence>
<feature type="transmembrane region" description="Helical" evidence="6">
    <location>
        <begin position="271"/>
        <end position="290"/>
    </location>
</feature>
<feature type="transmembrane region" description="Helical" evidence="6">
    <location>
        <begin position="297"/>
        <end position="314"/>
    </location>
</feature>
<dbReference type="Pfam" id="PF11700">
    <property type="entry name" value="ATG22"/>
    <property type="match status" value="2"/>
</dbReference>
<keyword evidence="5 6" id="KW-0472">Membrane</keyword>
<dbReference type="PROSITE" id="PS50850">
    <property type="entry name" value="MFS"/>
    <property type="match status" value="1"/>
</dbReference>
<evidence type="ECO:0000256" key="6">
    <source>
        <dbReference type="SAM" id="Phobius"/>
    </source>
</evidence>
<reference evidence="8" key="1">
    <citation type="journal article" date="2020" name="mSystems">
        <title>Genome- and Community-Level Interaction Insights into Carbon Utilization and Element Cycling Functions of Hydrothermarchaeota in Hydrothermal Sediment.</title>
        <authorList>
            <person name="Zhou Z."/>
            <person name="Liu Y."/>
            <person name="Xu W."/>
            <person name="Pan J."/>
            <person name="Luo Z.H."/>
            <person name="Li M."/>
        </authorList>
    </citation>
    <scope>NUCLEOTIDE SEQUENCE [LARGE SCALE GENOMIC DNA]</scope>
    <source>
        <strain evidence="8">HyVt-26</strain>
    </source>
</reference>
<dbReference type="InterPro" id="IPR050495">
    <property type="entry name" value="ATG22/LtaA_families"/>
</dbReference>
<dbReference type="PANTHER" id="PTHR23519:SF1">
    <property type="entry name" value="AUTOPHAGY-RELATED PROTEIN 22"/>
    <property type="match status" value="1"/>
</dbReference>
<feature type="domain" description="Major facilitator superfamily (MFS) profile" evidence="7">
    <location>
        <begin position="1"/>
        <end position="409"/>
    </location>
</feature>
<feature type="transmembrane region" description="Helical" evidence="6">
    <location>
        <begin position="12"/>
        <end position="32"/>
    </location>
</feature>
<dbReference type="InterPro" id="IPR020846">
    <property type="entry name" value="MFS_dom"/>
</dbReference>
<gene>
    <name evidence="8" type="ORF">ENG92_02695</name>
</gene>
<proteinExistence type="predicted"/>
<dbReference type="AlphaFoldDB" id="A0A831K8M0"/>
<evidence type="ECO:0000256" key="1">
    <source>
        <dbReference type="ARBA" id="ARBA00004127"/>
    </source>
</evidence>
<dbReference type="PANTHER" id="PTHR23519">
    <property type="entry name" value="AUTOPHAGY-RELATED PROTEIN 22"/>
    <property type="match status" value="1"/>
</dbReference>
<comment type="caution">
    <text evidence="8">The sequence shown here is derived from an EMBL/GenBank/DDBJ whole genome shotgun (WGS) entry which is preliminary data.</text>
</comment>
<name>A0A831K8M0_9GAMM</name>
<feature type="transmembrane region" description="Helical" evidence="6">
    <location>
        <begin position="387"/>
        <end position="406"/>
    </location>
</feature>
<keyword evidence="2" id="KW-0813">Transport</keyword>
<feature type="transmembrane region" description="Helical" evidence="6">
    <location>
        <begin position="80"/>
        <end position="103"/>
    </location>
</feature>
<dbReference type="InterPro" id="IPR024671">
    <property type="entry name" value="Atg22-like"/>
</dbReference>
<keyword evidence="3 6" id="KW-0812">Transmembrane</keyword>
<dbReference type="EMBL" id="DRCV01000120">
    <property type="protein sequence ID" value="HDK37910.1"/>
    <property type="molecule type" value="Genomic_DNA"/>
</dbReference>
<feature type="transmembrane region" description="Helical" evidence="6">
    <location>
        <begin position="232"/>
        <end position="251"/>
    </location>
</feature>
<dbReference type="InterPro" id="IPR036259">
    <property type="entry name" value="MFS_trans_sf"/>
</dbReference>
<dbReference type="Proteomes" id="UP000885822">
    <property type="component" value="Unassembled WGS sequence"/>
</dbReference>
<feature type="transmembrane region" description="Helical" evidence="6">
    <location>
        <begin position="143"/>
        <end position="164"/>
    </location>
</feature>
<evidence type="ECO:0000256" key="2">
    <source>
        <dbReference type="ARBA" id="ARBA00022448"/>
    </source>
</evidence>
<dbReference type="CDD" id="cd17482">
    <property type="entry name" value="MFS_YxiO_like"/>
    <property type="match status" value="1"/>
</dbReference>
<organism evidence="8">
    <name type="scientific">Thiolapillus brandeum</name>
    <dbReference type="NCBI Taxonomy" id="1076588"/>
    <lineage>
        <taxon>Bacteria</taxon>
        <taxon>Pseudomonadati</taxon>
        <taxon>Pseudomonadota</taxon>
        <taxon>Gammaproteobacteria</taxon>
        <taxon>Chromatiales</taxon>
        <taxon>Sedimenticolaceae</taxon>
        <taxon>Thiolapillus</taxon>
    </lineage>
</organism>
<evidence type="ECO:0000256" key="3">
    <source>
        <dbReference type="ARBA" id="ARBA00022692"/>
    </source>
</evidence>
<evidence type="ECO:0000256" key="5">
    <source>
        <dbReference type="ARBA" id="ARBA00023136"/>
    </source>
</evidence>
<feature type="transmembrane region" description="Helical" evidence="6">
    <location>
        <begin position="359"/>
        <end position="381"/>
    </location>
</feature>
<feature type="transmembrane region" description="Helical" evidence="6">
    <location>
        <begin position="47"/>
        <end position="68"/>
    </location>
</feature>